<dbReference type="AlphaFoldDB" id="A0A0M9G5Z2"/>
<evidence type="ECO:0000313" key="2">
    <source>
        <dbReference type="Proteomes" id="UP000037923"/>
    </source>
</evidence>
<dbReference type="GeneID" id="26903162"/>
<dbReference type="VEuPathDB" id="TriTrypDB:LpyrH10_04_4210"/>
<dbReference type="RefSeq" id="XP_015661619.1">
    <property type="nucleotide sequence ID" value="XM_015800017.1"/>
</dbReference>
<organism evidence="1 2">
    <name type="scientific">Leptomonas pyrrhocoris</name>
    <name type="common">Firebug parasite</name>
    <dbReference type="NCBI Taxonomy" id="157538"/>
    <lineage>
        <taxon>Eukaryota</taxon>
        <taxon>Discoba</taxon>
        <taxon>Euglenozoa</taxon>
        <taxon>Kinetoplastea</taxon>
        <taxon>Metakinetoplastina</taxon>
        <taxon>Trypanosomatida</taxon>
        <taxon>Trypanosomatidae</taxon>
        <taxon>Leishmaniinae</taxon>
        <taxon>Leptomonas</taxon>
    </lineage>
</organism>
<comment type="caution">
    <text evidence="1">The sequence shown here is derived from an EMBL/GenBank/DDBJ whole genome shotgun (WGS) entry which is preliminary data.</text>
</comment>
<reference evidence="1 2" key="1">
    <citation type="submission" date="2015-07" db="EMBL/GenBank/DDBJ databases">
        <title>High-quality genome of monoxenous trypanosomatid Leptomonas pyrrhocoris.</title>
        <authorList>
            <person name="Flegontov P."/>
            <person name="Butenko A."/>
            <person name="Firsov S."/>
            <person name="Vlcek C."/>
            <person name="Logacheva M.D."/>
            <person name="Field M."/>
            <person name="Filatov D."/>
            <person name="Flegontova O."/>
            <person name="Gerasimov E."/>
            <person name="Jackson A.P."/>
            <person name="Kelly S."/>
            <person name="Opperdoes F."/>
            <person name="O'Reilly A."/>
            <person name="Votypka J."/>
            <person name="Yurchenko V."/>
            <person name="Lukes J."/>
        </authorList>
    </citation>
    <scope>NUCLEOTIDE SEQUENCE [LARGE SCALE GENOMIC DNA]</scope>
    <source>
        <strain evidence="1">H10</strain>
    </source>
</reference>
<dbReference type="EMBL" id="LGTL01000004">
    <property type="protein sequence ID" value="KPA83180.1"/>
    <property type="molecule type" value="Genomic_DNA"/>
</dbReference>
<evidence type="ECO:0000313" key="1">
    <source>
        <dbReference type="EMBL" id="KPA83180.1"/>
    </source>
</evidence>
<name>A0A0M9G5Z2_LEPPY</name>
<proteinExistence type="predicted"/>
<gene>
    <name evidence="1" type="ORF">ABB37_02871</name>
</gene>
<accession>A0A0M9G5Z2</accession>
<sequence>MRDSRELASDVSFVFCSFACLVLQTQYSRFPSHVRWKKATTAWHIAVSVAPCITFCTVRRPSSFIQSKMHRFKVCARLHISAPLNCSSLC</sequence>
<keyword evidence="2" id="KW-1185">Reference proteome</keyword>
<dbReference type="Proteomes" id="UP000037923">
    <property type="component" value="Unassembled WGS sequence"/>
</dbReference>
<protein>
    <submittedName>
        <fullName evidence="1">Uncharacterized protein</fullName>
    </submittedName>
</protein>